<dbReference type="AlphaFoldDB" id="A0A0M6YE80"/>
<protein>
    <submittedName>
        <fullName evidence="3">Uncharacterized protein</fullName>
    </submittedName>
</protein>
<dbReference type="RefSeq" id="WP_055082514.1">
    <property type="nucleotide sequence ID" value="NZ_CXSU01000005.1"/>
</dbReference>
<dbReference type="OrthoDB" id="9936162at2"/>
<feature type="signal peptide" evidence="2">
    <location>
        <begin position="1"/>
        <end position="18"/>
    </location>
</feature>
<keyword evidence="2" id="KW-0732">Signal</keyword>
<evidence type="ECO:0000256" key="1">
    <source>
        <dbReference type="SAM" id="MobiDB-lite"/>
    </source>
</evidence>
<evidence type="ECO:0000256" key="2">
    <source>
        <dbReference type="SAM" id="SignalP"/>
    </source>
</evidence>
<feature type="chain" id="PRO_5005807746" evidence="2">
    <location>
        <begin position="19"/>
        <end position="102"/>
    </location>
</feature>
<proteinExistence type="predicted"/>
<dbReference type="PROSITE" id="PS51257">
    <property type="entry name" value="PROKAR_LIPOPROTEIN"/>
    <property type="match status" value="1"/>
</dbReference>
<name>A0A0M6YE80_9RHOB</name>
<reference evidence="3 4" key="1">
    <citation type="submission" date="2015-07" db="EMBL/GenBank/DDBJ databases">
        <authorList>
            <person name="Noorani M."/>
        </authorList>
    </citation>
    <scope>NUCLEOTIDE SEQUENCE [LARGE SCALE GENOMIC DNA]</scope>
    <source>
        <strain evidence="3 4">CECT 7802</strain>
    </source>
</reference>
<feature type="region of interest" description="Disordered" evidence="1">
    <location>
        <begin position="18"/>
        <end position="47"/>
    </location>
</feature>
<evidence type="ECO:0000313" key="3">
    <source>
        <dbReference type="EMBL" id="CTQ48652.1"/>
    </source>
</evidence>
<evidence type="ECO:0000313" key="4">
    <source>
        <dbReference type="Proteomes" id="UP000049222"/>
    </source>
</evidence>
<dbReference type="EMBL" id="CXSU01000005">
    <property type="protein sequence ID" value="CTQ48652.1"/>
    <property type="molecule type" value="Genomic_DNA"/>
</dbReference>
<sequence>MIRLAVALSAVLAVSACGGGAPSSGTSPSTLRAVSGGATCPSPDPARDGPLVDAIRTGDAAPISAALARDPSDERATAAQAIVSGRGTADPNQAACFAPYLA</sequence>
<dbReference type="Proteomes" id="UP000049222">
    <property type="component" value="Unassembled WGS sequence"/>
</dbReference>
<organism evidence="3 4">
    <name type="scientific">Jannaschia donghaensis</name>
    <dbReference type="NCBI Taxonomy" id="420998"/>
    <lineage>
        <taxon>Bacteria</taxon>
        <taxon>Pseudomonadati</taxon>
        <taxon>Pseudomonadota</taxon>
        <taxon>Alphaproteobacteria</taxon>
        <taxon>Rhodobacterales</taxon>
        <taxon>Roseobacteraceae</taxon>
        <taxon>Jannaschia</taxon>
    </lineage>
</organism>
<keyword evidence="4" id="KW-1185">Reference proteome</keyword>
<gene>
    <name evidence="3" type="ORF">JDO7802_00656</name>
</gene>
<accession>A0A0M6YE80</accession>
<dbReference type="STRING" id="420998.JDO7802_00656"/>